<reference evidence="3" key="1">
    <citation type="journal article" date="2019" name="Int. J. Syst. Evol. Microbiol.">
        <title>The Global Catalogue of Microorganisms (GCM) 10K type strain sequencing project: providing services to taxonomists for standard genome sequencing and annotation.</title>
        <authorList>
            <consortium name="The Broad Institute Genomics Platform"/>
            <consortium name="The Broad Institute Genome Sequencing Center for Infectious Disease"/>
            <person name="Wu L."/>
            <person name="Ma J."/>
        </authorList>
    </citation>
    <scope>NUCLEOTIDE SEQUENCE [LARGE SCALE GENOMIC DNA]</scope>
    <source>
        <strain evidence="3">JCM 18532</strain>
    </source>
</reference>
<evidence type="ECO:0000256" key="1">
    <source>
        <dbReference type="SAM" id="MobiDB-lite"/>
    </source>
</evidence>
<keyword evidence="3" id="KW-1185">Reference proteome</keyword>
<evidence type="ECO:0000313" key="2">
    <source>
        <dbReference type="EMBL" id="GAA4750451.1"/>
    </source>
</evidence>
<organism evidence="2 3">
    <name type="scientific">Nocardioides endophyticus</name>
    <dbReference type="NCBI Taxonomy" id="1353775"/>
    <lineage>
        <taxon>Bacteria</taxon>
        <taxon>Bacillati</taxon>
        <taxon>Actinomycetota</taxon>
        <taxon>Actinomycetes</taxon>
        <taxon>Propionibacteriales</taxon>
        <taxon>Nocardioidaceae</taxon>
        <taxon>Nocardioides</taxon>
    </lineage>
</organism>
<sequence length="72" mass="8007">MDTTLCPECGTLAEVLWRDVVDSTEGPVEHAKIGCVNRHWFLLPLGKLERPTSPELRRHGEPAVLRDSRSAG</sequence>
<accession>A0ABP8Z9R1</accession>
<protein>
    <submittedName>
        <fullName evidence="2">Uncharacterized protein</fullName>
    </submittedName>
</protein>
<dbReference type="Proteomes" id="UP001499882">
    <property type="component" value="Unassembled WGS sequence"/>
</dbReference>
<comment type="caution">
    <text evidence="2">The sequence shown here is derived from an EMBL/GenBank/DDBJ whole genome shotgun (WGS) entry which is preliminary data.</text>
</comment>
<name>A0ABP8Z9R1_9ACTN</name>
<evidence type="ECO:0000313" key="3">
    <source>
        <dbReference type="Proteomes" id="UP001499882"/>
    </source>
</evidence>
<gene>
    <name evidence="2" type="ORF">GCM10023350_39580</name>
</gene>
<dbReference type="EMBL" id="BAABKN010000025">
    <property type="protein sequence ID" value="GAA4750451.1"/>
    <property type="molecule type" value="Genomic_DNA"/>
</dbReference>
<feature type="region of interest" description="Disordered" evidence="1">
    <location>
        <begin position="51"/>
        <end position="72"/>
    </location>
</feature>
<proteinExistence type="predicted"/>